<dbReference type="PANTHER" id="PTHR33067">
    <property type="entry name" value="RNA-DIRECTED DNA POLYMERASE-RELATED"/>
    <property type="match status" value="1"/>
</dbReference>
<gene>
    <name evidence="2" type="ORF">E5676_scaffold76G00120</name>
    <name evidence="1" type="ORF">E6C27_scaffold17G001650</name>
</gene>
<evidence type="ECO:0000313" key="4">
    <source>
        <dbReference type="Proteomes" id="UP000321947"/>
    </source>
</evidence>
<name>A0A5D3CA15_CUCMM</name>
<dbReference type="PANTHER" id="PTHR33067:SF9">
    <property type="entry name" value="RNA-DIRECTED DNA POLYMERASE"/>
    <property type="match status" value="1"/>
</dbReference>
<comment type="caution">
    <text evidence="2">The sequence shown here is derived from an EMBL/GenBank/DDBJ whole genome shotgun (WGS) entry which is preliminary data.</text>
</comment>
<dbReference type="Proteomes" id="UP000321393">
    <property type="component" value="Unassembled WGS sequence"/>
</dbReference>
<dbReference type="AlphaFoldDB" id="A0A5D3CA15"/>
<accession>A0A5D3CA15</accession>
<dbReference type="EMBL" id="SSTD01012420">
    <property type="protein sequence ID" value="TYK08711.1"/>
    <property type="molecule type" value="Genomic_DNA"/>
</dbReference>
<dbReference type="Proteomes" id="UP000321947">
    <property type="component" value="Unassembled WGS sequence"/>
</dbReference>
<reference evidence="3 4" key="1">
    <citation type="submission" date="2019-08" db="EMBL/GenBank/DDBJ databases">
        <title>Draft genome sequences of two oriental melons (Cucumis melo L. var makuwa).</title>
        <authorList>
            <person name="Kwon S.-Y."/>
        </authorList>
    </citation>
    <scope>NUCLEOTIDE SEQUENCE [LARGE SCALE GENOMIC DNA]</scope>
    <source>
        <strain evidence="4">cv. Chang Bougi</strain>
        <strain evidence="3">cv. SW 3</strain>
        <tissue evidence="2">Leaf</tissue>
    </source>
</reference>
<evidence type="ECO:0000313" key="2">
    <source>
        <dbReference type="EMBL" id="TYK08711.1"/>
    </source>
</evidence>
<organism evidence="2 4">
    <name type="scientific">Cucumis melo var. makuwa</name>
    <name type="common">Oriental melon</name>
    <dbReference type="NCBI Taxonomy" id="1194695"/>
    <lineage>
        <taxon>Eukaryota</taxon>
        <taxon>Viridiplantae</taxon>
        <taxon>Streptophyta</taxon>
        <taxon>Embryophyta</taxon>
        <taxon>Tracheophyta</taxon>
        <taxon>Spermatophyta</taxon>
        <taxon>Magnoliopsida</taxon>
        <taxon>eudicotyledons</taxon>
        <taxon>Gunneridae</taxon>
        <taxon>Pentapetalae</taxon>
        <taxon>rosids</taxon>
        <taxon>fabids</taxon>
        <taxon>Cucurbitales</taxon>
        <taxon>Cucurbitaceae</taxon>
        <taxon>Benincaseae</taxon>
        <taxon>Cucumis</taxon>
    </lineage>
</organism>
<dbReference type="EMBL" id="SSTE01001516">
    <property type="protein sequence ID" value="KAA0065469.1"/>
    <property type="molecule type" value="Genomic_DNA"/>
</dbReference>
<sequence>MYQIRKWRAQDEKNNTLHIHIPFVYALEQVPSYVKFLKDILGKKRRINDFEIMTLTQAISDVLKNRVPEKMIDLGSLIIPCSIGGMDLGCALCDLGETINLRPLSIFKKLETGEVDKFLFLVDFVILDYKENLEVPIILGRLFPSTSCALIDVHQEELTMRFNDEEIKFNVVNVMKFPIDVENYNAIESLGWDYCKEKAYYGRFNIGEFLKIDEPNYILEEYKLSGSKEGQSDPLYLLREQKQSIPHGEGGCQTAINKMDFITPGI</sequence>
<protein>
    <submittedName>
        <fullName evidence="2">Uncharacterized protein</fullName>
    </submittedName>
</protein>
<evidence type="ECO:0000313" key="1">
    <source>
        <dbReference type="EMBL" id="KAA0065469.1"/>
    </source>
</evidence>
<proteinExistence type="predicted"/>
<evidence type="ECO:0000313" key="3">
    <source>
        <dbReference type="Proteomes" id="UP000321393"/>
    </source>
</evidence>
<dbReference type="OrthoDB" id="1744547at2759"/>